<evidence type="ECO:0000313" key="2">
    <source>
        <dbReference type="Proteomes" id="UP000016933"/>
    </source>
</evidence>
<evidence type="ECO:0000313" key="1">
    <source>
        <dbReference type="EMBL" id="EME44142.1"/>
    </source>
</evidence>
<name>N1PKY2_DOTSN</name>
<sequence length="175" mass="18775">MSSLSIPFFGPGARTVRPESAVRGAHLLCRARIPSDVLPHRSTLTVTTRWPNASSAGAVEWLKIGRGHIRASGLPVEDISSLAWIRGDSELKFDAAKSGLRVSATSSQLVMSPPNTLQLHAIAHWDRRETGGERTMSHQVTPRPVRSAKLSAQGRAALPMSNAPANVEAVASHFC</sequence>
<reference evidence="2" key="1">
    <citation type="journal article" date="2012" name="PLoS Genet.">
        <title>The genomes of the fungal plant pathogens Cladosporium fulvum and Dothistroma septosporum reveal adaptation to different hosts and lifestyles but also signatures of common ancestry.</title>
        <authorList>
            <person name="de Wit P.J.G.M."/>
            <person name="van der Burgt A."/>
            <person name="Oekmen B."/>
            <person name="Stergiopoulos I."/>
            <person name="Abd-Elsalam K.A."/>
            <person name="Aerts A.L."/>
            <person name="Bahkali A.H."/>
            <person name="Beenen H.G."/>
            <person name="Chettri P."/>
            <person name="Cox M.P."/>
            <person name="Datema E."/>
            <person name="de Vries R.P."/>
            <person name="Dhillon B."/>
            <person name="Ganley A.R."/>
            <person name="Griffiths S.A."/>
            <person name="Guo Y."/>
            <person name="Hamelin R.C."/>
            <person name="Henrissat B."/>
            <person name="Kabir M.S."/>
            <person name="Jashni M.K."/>
            <person name="Kema G."/>
            <person name="Klaubauf S."/>
            <person name="Lapidus A."/>
            <person name="Levasseur A."/>
            <person name="Lindquist E."/>
            <person name="Mehrabi R."/>
            <person name="Ohm R.A."/>
            <person name="Owen T.J."/>
            <person name="Salamov A."/>
            <person name="Schwelm A."/>
            <person name="Schijlen E."/>
            <person name="Sun H."/>
            <person name="van den Burg H.A."/>
            <person name="van Ham R.C.H.J."/>
            <person name="Zhang S."/>
            <person name="Goodwin S.B."/>
            <person name="Grigoriev I.V."/>
            <person name="Collemare J."/>
            <person name="Bradshaw R.E."/>
        </authorList>
    </citation>
    <scope>NUCLEOTIDE SEQUENCE [LARGE SCALE GENOMIC DNA]</scope>
    <source>
        <strain evidence="2">NZE10 / CBS 128990</strain>
    </source>
</reference>
<dbReference type="HOGENOM" id="CLU_1532519_0_0_1"/>
<organism evidence="1 2">
    <name type="scientific">Dothistroma septosporum (strain NZE10 / CBS 128990)</name>
    <name type="common">Red band needle blight fungus</name>
    <name type="synonym">Mycosphaerella pini</name>
    <dbReference type="NCBI Taxonomy" id="675120"/>
    <lineage>
        <taxon>Eukaryota</taxon>
        <taxon>Fungi</taxon>
        <taxon>Dikarya</taxon>
        <taxon>Ascomycota</taxon>
        <taxon>Pezizomycotina</taxon>
        <taxon>Dothideomycetes</taxon>
        <taxon>Dothideomycetidae</taxon>
        <taxon>Mycosphaerellales</taxon>
        <taxon>Mycosphaerellaceae</taxon>
        <taxon>Dothistroma</taxon>
    </lineage>
</organism>
<keyword evidence="2" id="KW-1185">Reference proteome</keyword>
<reference evidence="1 2" key="2">
    <citation type="journal article" date="2012" name="PLoS Pathog.">
        <title>Diverse lifestyles and strategies of plant pathogenesis encoded in the genomes of eighteen Dothideomycetes fungi.</title>
        <authorList>
            <person name="Ohm R.A."/>
            <person name="Feau N."/>
            <person name="Henrissat B."/>
            <person name="Schoch C.L."/>
            <person name="Horwitz B.A."/>
            <person name="Barry K.W."/>
            <person name="Condon B.J."/>
            <person name="Copeland A.C."/>
            <person name="Dhillon B."/>
            <person name="Glaser F."/>
            <person name="Hesse C.N."/>
            <person name="Kosti I."/>
            <person name="LaButti K."/>
            <person name="Lindquist E.A."/>
            <person name="Lucas S."/>
            <person name="Salamov A.A."/>
            <person name="Bradshaw R.E."/>
            <person name="Ciuffetti L."/>
            <person name="Hamelin R.C."/>
            <person name="Kema G.H.J."/>
            <person name="Lawrence C."/>
            <person name="Scott J.A."/>
            <person name="Spatafora J.W."/>
            <person name="Turgeon B.G."/>
            <person name="de Wit P.J.G.M."/>
            <person name="Zhong S."/>
            <person name="Goodwin S.B."/>
            <person name="Grigoriev I.V."/>
        </authorList>
    </citation>
    <scope>NUCLEOTIDE SEQUENCE [LARGE SCALE GENOMIC DNA]</scope>
    <source>
        <strain evidence="2">NZE10 / CBS 128990</strain>
    </source>
</reference>
<dbReference type="AlphaFoldDB" id="N1PKY2"/>
<dbReference type="EMBL" id="KB446539">
    <property type="protein sequence ID" value="EME44142.1"/>
    <property type="molecule type" value="Genomic_DNA"/>
</dbReference>
<protein>
    <submittedName>
        <fullName evidence="1">Uncharacterized protein</fullName>
    </submittedName>
</protein>
<proteinExistence type="predicted"/>
<dbReference type="Proteomes" id="UP000016933">
    <property type="component" value="Unassembled WGS sequence"/>
</dbReference>
<gene>
    <name evidence="1" type="ORF">DOTSEDRAFT_44416</name>
</gene>
<accession>N1PKY2</accession>